<gene>
    <name evidence="1" type="ORF">GQ588_12215</name>
</gene>
<proteinExistence type="predicted"/>
<organism evidence="1 2">
    <name type="scientific">Dehalobacter restrictus</name>
    <dbReference type="NCBI Taxonomy" id="55583"/>
    <lineage>
        <taxon>Bacteria</taxon>
        <taxon>Bacillati</taxon>
        <taxon>Bacillota</taxon>
        <taxon>Clostridia</taxon>
        <taxon>Eubacteriales</taxon>
        <taxon>Desulfitobacteriaceae</taxon>
        <taxon>Dehalobacter</taxon>
    </lineage>
</organism>
<sequence>MDEVTPVKIQFRMEQWVRLIKEFQASGMTVKSWCQQNNINESAYYYWLKQIRMKACVYHLPAAQPENQKPVEFAKLHVDTLRTGAAIIIHLPSATVEVKEGTSQKTLEAVLLALKSLC</sequence>
<dbReference type="NCBIfam" id="NF047593">
    <property type="entry name" value="IS66_ISAeme5_TnpA"/>
    <property type="match status" value="1"/>
</dbReference>
<dbReference type="Pfam" id="PF01527">
    <property type="entry name" value="HTH_Tnp_1"/>
    <property type="match status" value="1"/>
</dbReference>
<reference evidence="1 2" key="1">
    <citation type="submission" date="2019-12" db="EMBL/GenBank/DDBJ databases">
        <title>Sequence classification of anaerobic respiratory reductive dehalogenases: First we see many, then we see few.</title>
        <authorList>
            <person name="Molenda O."/>
            <person name="Puentes Jacome L.A."/>
            <person name="Cao X."/>
            <person name="Nesbo C.L."/>
            <person name="Tang S."/>
            <person name="Morson N."/>
            <person name="Patron J."/>
            <person name="Lomheim L."/>
            <person name="Wishart D.S."/>
            <person name="Edwards E.A."/>
        </authorList>
    </citation>
    <scope>NUCLEOTIDE SEQUENCE [LARGE SCALE GENOMIC DNA]</scope>
    <source>
        <strain evidence="1 2">12DCA</strain>
    </source>
</reference>
<protein>
    <submittedName>
        <fullName evidence="1">Transposase</fullName>
    </submittedName>
</protein>
<dbReference type="RefSeq" id="WP_158208488.1">
    <property type="nucleotide sequence ID" value="NZ_CP046996.1"/>
</dbReference>
<dbReference type="GO" id="GO:0003677">
    <property type="term" value="F:DNA binding"/>
    <property type="evidence" value="ECO:0007669"/>
    <property type="project" value="InterPro"/>
</dbReference>
<dbReference type="Proteomes" id="UP000430508">
    <property type="component" value="Chromosome"/>
</dbReference>
<dbReference type="AlphaFoldDB" id="A0A857DKM2"/>
<dbReference type="EMBL" id="CP046996">
    <property type="protein sequence ID" value="QHA01353.1"/>
    <property type="molecule type" value="Genomic_DNA"/>
</dbReference>
<dbReference type="GO" id="GO:0006313">
    <property type="term" value="P:DNA transposition"/>
    <property type="evidence" value="ECO:0007669"/>
    <property type="project" value="InterPro"/>
</dbReference>
<dbReference type="InterPro" id="IPR002514">
    <property type="entry name" value="Transposase_8"/>
</dbReference>
<dbReference type="GO" id="GO:0004803">
    <property type="term" value="F:transposase activity"/>
    <property type="evidence" value="ECO:0007669"/>
    <property type="project" value="InterPro"/>
</dbReference>
<accession>A0A857DKM2</accession>
<name>A0A857DKM2_9FIRM</name>
<evidence type="ECO:0000313" key="2">
    <source>
        <dbReference type="Proteomes" id="UP000430508"/>
    </source>
</evidence>
<evidence type="ECO:0000313" key="1">
    <source>
        <dbReference type="EMBL" id="QHA01353.1"/>
    </source>
</evidence>